<reference evidence="2 3" key="1">
    <citation type="journal article" date="2003" name="PLoS Biol.">
        <title>The genome sequence of Caenorhabditis briggsae: a platform for comparative genomics.</title>
        <authorList>
            <person name="Stein L.D."/>
            <person name="Bao Z."/>
            <person name="Blasiar D."/>
            <person name="Blumenthal T."/>
            <person name="Brent M.R."/>
            <person name="Chen N."/>
            <person name="Chinwalla A."/>
            <person name="Clarke L."/>
            <person name="Clee C."/>
            <person name="Coghlan A."/>
            <person name="Coulson A."/>
            <person name="D'Eustachio P."/>
            <person name="Fitch D.H."/>
            <person name="Fulton L.A."/>
            <person name="Fulton R.E."/>
            <person name="Griffiths-Jones S."/>
            <person name="Harris T.W."/>
            <person name="Hillier L.W."/>
            <person name="Kamath R."/>
            <person name="Kuwabara P.E."/>
            <person name="Mardis E.R."/>
            <person name="Marra M.A."/>
            <person name="Miner T.L."/>
            <person name="Minx P."/>
            <person name="Mullikin J.C."/>
            <person name="Plumb R.W."/>
            <person name="Rogers J."/>
            <person name="Schein J.E."/>
            <person name="Sohrmann M."/>
            <person name="Spieth J."/>
            <person name="Stajich J.E."/>
            <person name="Wei C."/>
            <person name="Willey D."/>
            <person name="Wilson R.K."/>
            <person name="Durbin R."/>
            <person name="Waterston R.H."/>
        </authorList>
    </citation>
    <scope>NUCLEOTIDE SEQUENCE [LARGE SCALE GENOMIC DNA]</scope>
    <source>
        <strain evidence="2 3">AF16</strain>
    </source>
</reference>
<dbReference type="Gene3D" id="2.170.270.10">
    <property type="entry name" value="SET domain"/>
    <property type="match status" value="1"/>
</dbReference>
<protein>
    <submittedName>
        <fullName evidence="2">Protein CBR-SET-21</fullName>
    </submittedName>
</protein>
<feature type="domain" description="SET" evidence="1">
    <location>
        <begin position="298"/>
        <end position="440"/>
    </location>
</feature>
<dbReference type="SUPFAM" id="SSF82199">
    <property type="entry name" value="SET domain"/>
    <property type="match status" value="1"/>
</dbReference>
<dbReference type="EMBL" id="HE601298">
    <property type="protein sequence ID" value="CAP22945.2"/>
    <property type="molecule type" value="Genomic_DNA"/>
</dbReference>
<dbReference type="PANTHER" id="PTHR47250">
    <property type="entry name" value="HISTONE-LYSINE N-METHYLTRANSFERASE SET-6"/>
    <property type="match status" value="1"/>
</dbReference>
<dbReference type="HOGENOM" id="CLU_022905_1_0_1"/>
<dbReference type="PANTHER" id="PTHR47250:SF2">
    <property type="entry name" value="SET DOMAIN-CONTAINING PROTEIN"/>
    <property type="match status" value="1"/>
</dbReference>
<sequence length="517" mass="60521">MASPEPETRRKQRVYTATVPRIDVTGQFNDYNASDIENRKIMRKREAVLVRWDTDERHFYQQEYRKFYRKIKLDRDLLNYKYDWTNKDCHSQCFRIIAQSLQSSRSDKMEDIDWFIEKFYKNEEHTIGIGKYDDTYTPPARRIRITKNITFDKNDVIPVYSDLPGETSKNLEIPDNFVYEYSNVNFVDKSQEPDLVKAMELAQQEENLIKCNCHSGDNIVSCYENKNCPCFKMNKKLRKFQFHIKDRPRCEFSSFKPIILAKHTDVMFDNIGFSCSEVCACAGKCTNNTLLLANKKIFPLEIYRQNPHVGFNIRSSVPIPAGTPFRTFTGEIRESVNVSDEDLDYAFKVWQYNETRLPVDLKDMKFTGEYKRLLFELFQRDFFICPTTCGNVGRTAGHSCVPNVEILRVYQKSVSPAHINLIMVAREDIIPGTPLTIDYGADFAERLKDVCQCGTFACMGGRKYSDILIVYYFSFKLAPCVAKLHELKFEKYRDTVIDVIKEEEIAHRAKRRRLQAH</sequence>
<dbReference type="AlphaFoldDB" id="A8WR37"/>
<proteinExistence type="predicted"/>
<accession>A8WR37</accession>
<dbReference type="Proteomes" id="UP000008549">
    <property type="component" value="Unassembled WGS sequence"/>
</dbReference>
<dbReference type="WormBase" id="CBG01676">
    <property type="protein sequence ID" value="CBP14203"/>
    <property type="gene ID" value="WBGene00024878"/>
    <property type="gene designation" value="Cbr-set-21"/>
</dbReference>
<dbReference type="PROSITE" id="PS50280">
    <property type="entry name" value="SET"/>
    <property type="match status" value="1"/>
</dbReference>
<dbReference type="InterPro" id="IPR053105">
    <property type="entry name" value="Class_V-like_SAM-MTase"/>
</dbReference>
<name>A8WR37_CAEBR</name>
<dbReference type="InterPro" id="IPR046341">
    <property type="entry name" value="SET_dom_sf"/>
</dbReference>
<organism evidence="2 3">
    <name type="scientific">Caenorhabditis briggsae</name>
    <dbReference type="NCBI Taxonomy" id="6238"/>
    <lineage>
        <taxon>Eukaryota</taxon>
        <taxon>Metazoa</taxon>
        <taxon>Ecdysozoa</taxon>
        <taxon>Nematoda</taxon>
        <taxon>Chromadorea</taxon>
        <taxon>Rhabditida</taxon>
        <taxon>Rhabditina</taxon>
        <taxon>Rhabditomorpha</taxon>
        <taxon>Rhabditoidea</taxon>
        <taxon>Rhabditidae</taxon>
        <taxon>Peloderinae</taxon>
        <taxon>Caenorhabditis</taxon>
    </lineage>
</organism>
<dbReference type="Pfam" id="PF00856">
    <property type="entry name" value="SET"/>
    <property type="match status" value="1"/>
</dbReference>
<dbReference type="FunCoup" id="A8WR37">
    <property type="interactions" value="5"/>
</dbReference>
<gene>
    <name evidence="4" type="primary">set-21</name>
    <name evidence="2" type="synonym">Cbr-set-21</name>
    <name evidence="4" type="ORF">CBG01676</name>
    <name evidence="2" type="ORF">CBG_01676</name>
</gene>
<evidence type="ECO:0000313" key="3">
    <source>
        <dbReference type="Proteomes" id="UP000008549"/>
    </source>
</evidence>
<dbReference type="InParanoid" id="A8WR37"/>
<evidence type="ECO:0000313" key="4">
    <source>
        <dbReference type="WormBase" id="CBG01676"/>
    </source>
</evidence>
<evidence type="ECO:0000313" key="2">
    <source>
        <dbReference type="EMBL" id="CAP22945.2"/>
    </source>
</evidence>
<dbReference type="SMART" id="SM00317">
    <property type="entry name" value="SET"/>
    <property type="match status" value="1"/>
</dbReference>
<dbReference type="eggNOG" id="KOG1082">
    <property type="taxonomic scope" value="Eukaryota"/>
</dbReference>
<dbReference type="STRING" id="6238.A8WR37"/>
<dbReference type="OMA" id="CYENENC"/>
<evidence type="ECO:0000259" key="1">
    <source>
        <dbReference type="PROSITE" id="PS50280"/>
    </source>
</evidence>
<reference evidence="2 3" key="2">
    <citation type="journal article" date="2011" name="PLoS Genet.">
        <title>Caenorhabditis briggsae recombinant inbred line genotypes reveal inter-strain incompatibility and the evolution of recombination.</title>
        <authorList>
            <person name="Ross J.A."/>
            <person name="Koboldt D.C."/>
            <person name="Staisch J.E."/>
            <person name="Chamberlin H.M."/>
            <person name="Gupta B.P."/>
            <person name="Miller R.D."/>
            <person name="Baird S.E."/>
            <person name="Haag E.S."/>
        </authorList>
    </citation>
    <scope>NUCLEOTIDE SEQUENCE [LARGE SCALE GENOMIC DNA]</scope>
    <source>
        <strain evidence="2 3">AF16</strain>
    </source>
</reference>
<dbReference type="GO" id="GO:0140938">
    <property type="term" value="F:histone H3 methyltransferase activity"/>
    <property type="evidence" value="ECO:0000318"/>
    <property type="project" value="GO_Central"/>
</dbReference>
<dbReference type="GO" id="GO:0000785">
    <property type="term" value="C:chromatin"/>
    <property type="evidence" value="ECO:0000318"/>
    <property type="project" value="GO_Central"/>
</dbReference>
<keyword evidence="3" id="KW-1185">Reference proteome</keyword>
<dbReference type="InterPro" id="IPR001214">
    <property type="entry name" value="SET_dom"/>
</dbReference>